<dbReference type="InterPro" id="IPR005467">
    <property type="entry name" value="His_kinase_dom"/>
</dbReference>
<dbReference type="PROSITE" id="PS50109">
    <property type="entry name" value="HIS_KIN"/>
    <property type="match status" value="1"/>
</dbReference>
<feature type="region of interest" description="Disordered" evidence="3">
    <location>
        <begin position="275"/>
        <end position="337"/>
    </location>
</feature>
<keyword evidence="1 2" id="KW-0597">Phosphoprotein</keyword>
<feature type="region of interest" description="Disordered" evidence="3">
    <location>
        <begin position="1025"/>
        <end position="1048"/>
    </location>
</feature>
<dbReference type="InterPro" id="IPR011006">
    <property type="entry name" value="CheY-like_superfamily"/>
</dbReference>
<dbReference type="SUPFAM" id="SSF47384">
    <property type="entry name" value="Homodimeric domain of signal transducing histidine kinase"/>
    <property type="match status" value="1"/>
</dbReference>
<protein>
    <submittedName>
        <fullName evidence="6">Osmosensing histidine kinase SLN1-like protein</fullName>
    </submittedName>
</protein>
<feature type="domain" description="Response regulatory" evidence="5">
    <location>
        <begin position="1057"/>
        <end position="1178"/>
    </location>
</feature>
<feature type="modified residue" description="4-aspartylphosphate" evidence="2">
    <location>
        <position position="1108"/>
    </location>
</feature>
<sequence>MAAALMRSGDGTETANLVLELSRERETVKYEPFLRANARFNETGRPLPSSELSTSGDSVLTALAQLATYQTNTDRALISLFDTSHQYFIAEAVPLLSLAPRLSAEHAPQPLWLCGTAIPRSHGVCESVLCVAAGADRGELPLTLVPDLTNDARFVSKLYGSLGRDSCRFYAAVPIRTPNGIDIGVLCVLRGAPSVLWDDECTRRLRDISHTVMGHLESKRSNNAHRRSQRMNRGLGSFIEGKTTISGWQCESNSAFFINDSKLEGELDAKQQLLESQRRGDERQQRGRQTSEAAESKGAGKGIPIKRPHSALKSNSIRRSVDPSTNATSHGPAKDSKFIQDNPNIIFSKAANIIRESFEVEGCLFFDVTSVEPSDSSCKLLGFSTSAASSINGATLDDDEAVIPRELLTRLLRRYPNGKIFDFDSVWDLQRCDACASNGAIPFPSIEETVLTLGDIEPAPTTRLFFDQPLVQEHEMTLVQKAFPDAHSVAFIPVWDSKRELWLAGGFIYTLTPTRVFTIEGELSFFKAFAMMIVADILKLEVFQVEKAKSDALSSLSHELRSPLHGVILGTELLIDTDLSVFQENATHTIETCCRTLLDTIDHLLDYSKVNSFEARRRTREVSGISDVKSQKIGPNVLGNGGLSSNVGLDALTEEVIESVFAGFNFQHMSISQFSKQQDQRMHSDVSAHKVLDSTQAMEQLGPDFDSKGEQRLQFGNVSVYISIDPTCNWMFNIQPGAFRRILMNLFANSLAFTNRGNICVSLSQEDPSSSGLKNECLVKLMVQDTGKGISQHYLQHGLFKPFSQEDELAPGTGMGLTIVKMIASQVGGNVTVQSQVGIGTTVIVLLPLEQLSSPDDAGFKEQVRELQGLHIRLLGFDEQEPSSIAAHDGAKYGLLRDICRDWLGMKILSGQEERMPDIVLWSDDVLPESFGQIQPLARTPNVVVCQNVLVAYQRLSAYDSAGQVGIFEFVSQPIGPRKLAKSISRAYKRWMGLPKLVSSSRPALHRSVSSYASHLPSTKFTQQHVASSGSITNSESQTQIEVGDAEDSHRDRATKKILLVDDNYINLKILSTYLGKRGYAYETAINGLEAVEAYTQNPSHYKGILMDLSMPVMDGFQATRDIRLFEDSNRLSAVPIFALTGLASDSAHRAAIESGVDLFLTKPVKLKALSSVLELMHTKRQVDEG</sequence>
<dbReference type="Pfam" id="PF00072">
    <property type="entry name" value="Response_reg"/>
    <property type="match status" value="1"/>
</dbReference>
<dbReference type="InterPro" id="IPR036890">
    <property type="entry name" value="HATPase_C_sf"/>
</dbReference>
<dbReference type="SUPFAM" id="SSF52172">
    <property type="entry name" value="CheY-like"/>
    <property type="match status" value="1"/>
</dbReference>
<evidence type="ECO:0000259" key="4">
    <source>
        <dbReference type="PROSITE" id="PS50109"/>
    </source>
</evidence>
<dbReference type="Gene3D" id="3.30.565.10">
    <property type="entry name" value="Histidine kinase-like ATPase, C-terminal domain"/>
    <property type="match status" value="1"/>
</dbReference>
<dbReference type="Pfam" id="PF02518">
    <property type="entry name" value="HATPase_c"/>
    <property type="match status" value="1"/>
</dbReference>
<evidence type="ECO:0000259" key="5">
    <source>
        <dbReference type="PROSITE" id="PS50110"/>
    </source>
</evidence>
<organism evidence="6 7">
    <name type="scientific">Cladobotryum mycophilum</name>
    <dbReference type="NCBI Taxonomy" id="491253"/>
    <lineage>
        <taxon>Eukaryota</taxon>
        <taxon>Fungi</taxon>
        <taxon>Dikarya</taxon>
        <taxon>Ascomycota</taxon>
        <taxon>Pezizomycotina</taxon>
        <taxon>Sordariomycetes</taxon>
        <taxon>Hypocreomycetidae</taxon>
        <taxon>Hypocreales</taxon>
        <taxon>Hypocreaceae</taxon>
        <taxon>Cladobotryum</taxon>
    </lineage>
</organism>
<reference evidence="6 7" key="1">
    <citation type="submission" date="2024-01" db="EMBL/GenBank/DDBJ databases">
        <title>Complete genome of Cladobotryum mycophilum ATHUM6906.</title>
        <authorList>
            <person name="Christinaki A.C."/>
            <person name="Myridakis A.I."/>
            <person name="Kouvelis V.N."/>
        </authorList>
    </citation>
    <scope>NUCLEOTIDE SEQUENCE [LARGE SCALE GENOMIC DNA]</scope>
    <source>
        <strain evidence="6 7">ATHUM6906</strain>
    </source>
</reference>
<dbReference type="SMART" id="SM00388">
    <property type="entry name" value="HisKA"/>
    <property type="match status" value="1"/>
</dbReference>
<dbReference type="SUPFAM" id="SSF55781">
    <property type="entry name" value="GAF domain-like"/>
    <property type="match status" value="1"/>
</dbReference>
<keyword evidence="7" id="KW-1185">Reference proteome</keyword>
<dbReference type="SMART" id="SM00448">
    <property type="entry name" value="REC"/>
    <property type="match status" value="1"/>
</dbReference>
<dbReference type="PROSITE" id="PS50110">
    <property type="entry name" value="RESPONSE_REGULATORY"/>
    <property type="match status" value="1"/>
</dbReference>
<dbReference type="InterPro" id="IPR003661">
    <property type="entry name" value="HisK_dim/P_dom"/>
</dbReference>
<feature type="domain" description="Histidine kinase" evidence="4">
    <location>
        <begin position="555"/>
        <end position="851"/>
    </location>
</feature>
<dbReference type="InterPro" id="IPR003594">
    <property type="entry name" value="HATPase_dom"/>
</dbReference>
<dbReference type="PANTHER" id="PTHR43719">
    <property type="entry name" value="TWO-COMPONENT HISTIDINE KINASE"/>
    <property type="match status" value="1"/>
</dbReference>
<dbReference type="PANTHER" id="PTHR43719:SF69">
    <property type="entry name" value="HISTIDINE KINASE G7"/>
    <property type="match status" value="1"/>
</dbReference>
<dbReference type="InterPro" id="IPR050956">
    <property type="entry name" value="2C_system_His_kinase"/>
</dbReference>
<dbReference type="InterPro" id="IPR001789">
    <property type="entry name" value="Sig_transdc_resp-reg_receiver"/>
</dbReference>
<comment type="caution">
    <text evidence="6">The sequence shown here is derived from an EMBL/GenBank/DDBJ whole genome shotgun (WGS) entry which is preliminary data.</text>
</comment>
<dbReference type="Gene3D" id="3.30.450.40">
    <property type="match status" value="1"/>
</dbReference>
<name>A0ABR0SBA3_9HYPO</name>
<dbReference type="Pfam" id="PF00512">
    <property type="entry name" value="HisKA"/>
    <property type="match status" value="1"/>
</dbReference>
<dbReference type="SUPFAM" id="SSF55874">
    <property type="entry name" value="ATPase domain of HSP90 chaperone/DNA topoisomerase II/histidine kinase"/>
    <property type="match status" value="1"/>
</dbReference>
<dbReference type="InterPro" id="IPR036097">
    <property type="entry name" value="HisK_dim/P_sf"/>
</dbReference>
<proteinExistence type="predicted"/>
<dbReference type="CDD" id="cd00082">
    <property type="entry name" value="HisKA"/>
    <property type="match status" value="1"/>
</dbReference>
<evidence type="ECO:0000313" key="6">
    <source>
        <dbReference type="EMBL" id="KAK5989453.1"/>
    </source>
</evidence>
<dbReference type="PRINTS" id="PR00344">
    <property type="entry name" value="BCTRLSENSOR"/>
</dbReference>
<evidence type="ECO:0000256" key="1">
    <source>
        <dbReference type="ARBA" id="ARBA00022553"/>
    </source>
</evidence>
<evidence type="ECO:0000256" key="2">
    <source>
        <dbReference type="PROSITE-ProRule" id="PRU00169"/>
    </source>
</evidence>
<feature type="compositionally biased region" description="Polar residues" evidence="3">
    <location>
        <begin position="312"/>
        <end position="329"/>
    </location>
</feature>
<evidence type="ECO:0000256" key="3">
    <source>
        <dbReference type="SAM" id="MobiDB-lite"/>
    </source>
</evidence>
<dbReference type="InterPro" id="IPR029016">
    <property type="entry name" value="GAF-like_dom_sf"/>
</dbReference>
<feature type="compositionally biased region" description="Polar residues" evidence="3">
    <location>
        <begin position="1025"/>
        <end position="1041"/>
    </location>
</feature>
<accession>A0ABR0SBA3</accession>
<dbReference type="EMBL" id="JAVFKD010000015">
    <property type="protein sequence ID" value="KAK5989453.1"/>
    <property type="molecule type" value="Genomic_DNA"/>
</dbReference>
<gene>
    <name evidence="6" type="ORF">PT974_10972</name>
</gene>
<dbReference type="CDD" id="cd17546">
    <property type="entry name" value="REC_hyHK_CKI1_RcsC-like"/>
    <property type="match status" value="1"/>
</dbReference>
<dbReference type="SMART" id="SM00387">
    <property type="entry name" value="HATPase_c"/>
    <property type="match status" value="1"/>
</dbReference>
<evidence type="ECO:0000313" key="7">
    <source>
        <dbReference type="Proteomes" id="UP001338125"/>
    </source>
</evidence>
<dbReference type="Gene3D" id="3.40.50.2300">
    <property type="match status" value="1"/>
</dbReference>
<feature type="compositionally biased region" description="Basic and acidic residues" evidence="3">
    <location>
        <begin position="276"/>
        <end position="285"/>
    </location>
</feature>
<dbReference type="Proteomes" id="UP001338125">
    <property type="component" value="Unassembled WGS sequence"/>
</dbReference>
<dbReference type="InterPro" id="IPR004358">
    <property type="entry name" value="Sig_transdc_His_kin-like_C"/>
</dbReference>
<dbReference type="Gene3D" id="1.10.287.130">
    <property type="match status" value="1"/>
</dbReference>